<evidence type="ECO:0000313" key="1">
    <source>
        <dbReference type="EMBL" id="MBL7255237.1"/>
    </source>
</evidence>
<protein>
    <submittedName>
        <fullName evidence="1">Uncharacterized protein</fullName>
    </submittedName>
</protein>
<comment type="caution">
    <text evidence="1">The sequence shown here is derived from an EMBL/GenBank/DDBJ whole genome shotgun (WGS) entry which is preliminary data.</text>
</comment>
<dbReference type="RefSeq" id="WP_202991698.1">
    <property type="nucleotide sequence ID" value="NZ_JAENHO010000003.1"/>
</dbReference>
<organism evidence="1 2">
    <name type="scientific">Paractinoplanes lichenicola</name>
    <dbReference type="NCBI Taxonomy" id="2802976"/>
    <lineage>
        <taxon>Bacteria</taxon>
        <taxon>Bacillati</taxon>
        <taxon>Actinomycetota</taxon>
        <taxon>Actinomycetes</taxon>
        <taxon>Micromonosporales</taxon>
        <taxon>Micromonosporaceae</taxon>
        <taxon>Paractinoplanes</taxon>
    </lineage>
</organism>
<dbReference type="EMBL" id="JAENHO010000003">
    <property type="protein sequence ID" value="MBL7255237.1"/>
    <property type="molecule type" value="Genomic_DNA"/>
</dbReference>
<name>A0ABS1VNC2_9ACTN</name>
<accession>A0ABS1VNC2</accession>
<proteinExistence type="predicted"/>
<sequence length="110" mass="11917">MDRNTVRVPGAKIAFVLGGDDDPATVDDFDVVVTLDDGSRWSATLVTLPAIERTMDRWRGTGECLDGAFFQSQDLVILRHPGVTAATDVLSRLVAAGQIPYTLVRLEDAD</sequence>
<dbReference type="Proteomes" id="UP000598996">
    <property type="component" value="Unassembled WGS sequence"/>
</dbReference>
<reference evidence="1 2" key="1">
    <citation type="submission" date="2021-01" db="EMBL/GenBank/DDBJ databases">
        <title>Actinoplanes sp. nov. LDG1-01 isolated from lichen.</title>
        <authorList>
            <person name="Saeng-In P."/>
            <person name="Phongsopitanun W."/>
            <person name="Kanchanasin P."/>
            <person name="Yuki M."/>
            <person name="Kudo T."/>
            <person name="Ohkuma M."/>
            <person name="Tanasupawat S."/>
        </authorList>
    </citation>
    <scope>NUCLEOTIDE SEQUENCE [LARGE SCALE GENOMIC DNA]</scope>
    <source>
        <strain evidence="1 2">LDG1-01</strain>
    </source>
</reference>
<gene>
    <name evidence="1" type="ORF">JKJ07_13020</name>
</gene>
<evidence type="ECO:0000313" key="2">
    <source>
        <dbReference type="Proteomes" id="UP000598996"/>
    </source>
</evidence>
<keyword evidence="2" id="KW-1185">Reference proteome</keyword>